<dbReference type="Gene3D" id="3.40.190.10">
    <property type="entry name" value="Periplasmic binding protein-like II"/>
    <property type="match status" value="2"/>
</dbReference>
<dbReference type="InterPro" id="IPR036388">
    <property type="entry name" value="WH-like_DNA-bd_sf"/>
</dbReference>
<dbReference type="SUPFAM" id="SSF46785">
    <property type="entry name" value="Winged helix' DNA-binding domain"/>
    <property type="match status" value="1"/>
</dbReference>
<evidence type="ECO:0000313" key="6">
    <source>
        <dbReference type="EMBL" id="PVE47731.1"/>
    </source>
</evidence>
<dbReference type="OrthoDB" id="7328368at2"/>
<evidence type="ECO:0000256" key="2">
    <source>
        <dbReference type="ARBA" id="ARBA00023015"/>
    </source>
</evidence>
<keyword evidence="3" id="KW-0238">DNA-binding</keyword>
<proteinExistence type="inferred from homology"/>
<protein>
    <submittedName>
        <fullName evidence="6">LysR family transcriptional regulator</fullName>
    </submittedName>
</protein>
<sequence length="310" mass="34564">MIVKSYLPPLRALQAFEAFGRLGSVTGAAQELGVTSGAISQQLKVLEEHLSMKLINKDGRRAALSNEALTYHKLIAEGFDRLRMAHTLVLRTKMGADLKVSGLPTLLLKWLNPLLHDIQAHLNDMPLRLEATHLEPDPNLTNDMFRLTYGSIAQRFPHARVLFTDHSFPACSPGFLKRHPEARTAEGLLRLPLIEIDWGPAYSSVPRWADWFAANGIRDATFKPVAVHSLSSSAIEAAAGGQGVVLAQRSFSRFDLDLGRLVRLSQDNLPMPEPYFVCWGDTTLNQPKAREFLNWLMATSRNYATDEQNI</sequence>
<evidence type="ECO:0000259" key="5">
    <source>
        <dbReference type="PROSITE" id="PS50931"/>
    </source>
</evidence>
<dbReference type="InterPro" id="IPR005119">
    <property type="entry name" value="LysR_subst-bd"/>
</dbReference>
<gene>
    <name evidence="6" type="ORF">DDE23_09835</name>
</gene>
<reference evidence="6 7" key="1">
    <citation type="journal article" date="2011" name="Syst. Appl. Microbiol.">
        <title>Defluviimonas denitrificans gen. nov., sp. nov., and Pararhodobacter aggregans gen. nov., sp. nov., non-phototrophic Rhodobacteraceae from the biofilter of a marine aquaculture.</title>
        <authorList>
            <person name="Foesel B.U."/>
            <person name="Drake H.L."/>
            <person name="Schramm A."/>
        </authorList>
    </citation>
    <scope>NUCLEOTIDE SEQUENCE [LARGE SCALE GENOMIC DNA]</scope>
    <source>
        <strain evidence="6 7">D1-19</strain>
    </source>
</reference>
<dbReference type="AlphaFoldDB" id="A0A2T7UT24"/>
<dbReference type="InterPro" id="IPR036390">
    <property type="entry name" value="WH_DNA-bd_sf"/>
</dbReference>
<evidence type="ECO:0000256" key="1">
    <source>
        <dbReference type="ARBA" id="ARBA00009437"/>
    </source>
</evidence>
<name>A0A2T7UT24_9RHOB</name>
<keyword evidence="7" id="KW-1185">Reference proteome</keyword>
<organism evidence="6 7">
    <name type="scientific">Pararhodobacter aggregans</name>
    <dbReference type="NCBI Taxonomy" id="404875"/>
    <lineage>
        <taxon>Bacteria</taxon>
        <taxon>Pseudomonadati</taxon>
        <taxon>Pseudomonadota</taxon>
        <taxon>Alphaproteobacteria</taxon>
        <taxon>Rhodobacterales</taxon>
        <taxon>Paracoccaceae</taxon>
        <taxon>Pararhodobacter</taxon>
    </lineage>
</organism>
<accession>A0A2T7UT24</accession>
<dbReference type="InterPro" id="IPR058163">
    <property type="entry name" value="LysR-type_TF_proteobact-type"/>
</dbReference>
<dbReference type="SUPFAM" id="SSF53850">
    <property type="entry name" value="Periplasmic binding protein-like II"/>
    <property type="match status" value="1"/>
</dbReference>
<dbReference type="Gene3D" id="1.10.10.10">
    <property type="entry name" value="Winged helix-like DNA-binding domain superfamily/Winged helix DNA-binding domain"/>
    <property type="match status" value="1"/>
</dbReference>
<dbReference type="GO" id="GO:0043565">
    <property type="term" value="F:sequence-specific DNA binding"/>
    <property type="evidence" value="ECO:0007669"/>
    <property type="project" value="TreeGrafter"/>
</dbReference>
<dbReference type="GO" id="GO:0006351">
    <property type="term" value="P:DNA-templated transcription"/>
    <property type="evidence" value="ECO:0007669"/>
    <property type="project" value="TreeGrafter"/>
</dbReference>
<comment type="similarity">
    <text evidence="1">Belongs to the LysR transcriptional regulatory family.</text>
</comment>
<dbReference type="Pfam" id="PF00126">
    <property type="entry name" value="HTH_1"/>
    <property type="match status" value="1"/>
</dbReference>
<dbReference type="GO" id="GO:0003700">
    <property type="term" value="F:DNA-binding transcription factor activity"/>
    <property type="evidence" value="ECO:0007669"/>
    <property type="project" value="InterPro"/>
</dbReference>
<dbReference type="PROSITE" id="PS50931">
    <property type="entry name" value="HTH_LYSR"/>
    <property type="match status" value="1"/>
</dbReference>
<comment type="caution">
    <text evidence="6">The sequence shown here is derived from an EMBL/GenBank/DDBJ whole genome shotgun (WGS) entry which is preliminary data.</text>
</comment>
<evidence type="ECO:0000256" key="4">
    <source>
        <dbReference type="ARBA" id="ARBA00023163"/>
    </source>
</evidence>
<dbReference type="PANTHER" id="PTHR30537:SF79">
    <property type="entry name" value="TRANSCRIPTIONAL REGULATOR-RELATED"/>
    <property type="match status" value="1"/>
</dbReference>
<keyword evidence="2" id="KW-0805">Transcription regulation</keyword>
<dbReference type="Pfam" id="PF03466">
    <property type="entry name" value="LysR_substrate"/>
    <property type="match status" value="1"/>
</dbReference>
<dbReference type="Proteomes" id="UP000244810">
    <property type="component" value="Unassembled WGS sequence"/>
</dbReference>
<dbReference type="EMBL" id="QDDR01000004">
    <property type="protein sequence ID" value="PVE47731.1"/>
    <property type="molecule type" value="Genomic_DNA"/>
</dbReference>
<dbReference type="PANTHER" id="PTHR30537">
    <property type="entry name" value="HTH-TYPE TRANSCRIPTIONAL REGULATOR"/>
    <property type="match status" value="1"/>
</dbReference>
<dbReference type="InterPro" id="IPR000847">
    <property type="entry name" value="LysR_HTH_N"/>
</dbReference>
<dbReference type="RefSeq" id="WP_107751103.1">
    <property type="nucleotide sequence ID" value="NZ_QBKF01000003.1"/>
</dbReference>
<evidence type="ECO:0000313" key="7">
    <source>
        <dbReference type="Proteomes" id="UP000244810"/>
    </source>
</evidence>
<feature type="domain" description="HTH lysR-type" evidence="5">
    <location>
        <begin position="8"/>
        <end position="65"/>
    </location>
</feature>
<evidence type="ECO:0000256" key="3">
    <source>
        <dbReference type="ARBA" id="ARBA00023125"/>
    </source>
</evidence>
<keyword evidence="4" id="KW-0804">Transcription</keyword>